<evidence type="ECO:0000313" key="3">
    <source>
        <dbReference type="Ensembl" id="ENSLOCP00000009592.1"/>
    </source>
</evidence>
<dbReference type="PANTHER" id="PTHR32023:SF2">
    <property type="entry name" value="PILR ALPHA-ASSOCIATED NEURAL PROTEIN"/>
    <property type="match status" value="1"/>
</dbReference>
<dbReference type="HOGENOM" id="CLU_1302215_0_0_1"/>
<feature type="compositionally biased region" description="Basic and acidic residues" evidence="1">
    <location>
        <begin position="131"/>
        <end position="143"/>
    </location>
</feature>
<accession>W5MMI3</accession>
<reference evidence="3" key="2">
    <citation type="submission" date="2025-08" db="UniProtKB">
        <authorList>
            <consortium name="Ensembl"/>
        </authorList>
    </citation>
    <scope>IDENTIFICATION</scope>
</reference>
<sequence length="212" mass="22744">MERCSVSLPLSCAQIRLAVLCLLVAAATRPVSCDQSLGGTKGGRESGRGGETPPPLLSVTAQATPTPPWAVLWGPTYETEEDPGHVLGPQDPQRHPGVAADGIEEAAEVQTSQHRHRMTGIPATTESQLLLEEREKERKSEGKSEEEEVDPQFYVTVTISSLLILTAAIITAKLCYDRSCSRHTPPLSRGGAPSLSLSLPRSLSPEDSRQTL</sequence>
<dbReference type="Bgee" id="ENSLOCG00000007900">
    <property type="expression patterns" value="Expressed in brain and 7 other cell types or tissues"/>
</dbReference>
<organism evidence="3 4">
    <name type="scientific">Lepisosteus oculatus</name>
    <name type="common">Spotted gar</name>
    <dbReference type="NCBI Taxonomy" id="7918"/>
    <lineage>
        <taxon>Eukaryota</taxon>
        <taxon>Metazoa</taxon>
        <taxon>Chordata</taxon>
        <taxon>Craniata</taxon>
        <taxon>Vertebrata</taxon>
        <taxon>Euteleostomi</taxon>
        <taxon>Actinopterygii</taxon>
        <taxon>Neopterygii</taxon>
        <taxon>Holostei</taxon>
        <taxon>Semionotiformes</taxon>
        <taxon>Lepisosteidae</taxon>
        <taxon>Lepisosteus</taxon>
    </lineage>
</organism>
<dbReference type="STRING" id="7918.ENSLOCP00000009592"/>
<feature type="signal peptide" evidence="2">
    <location>
        <begin position="1"/>
        <end position="33"/>
    </location>
</feature>
<protein>
    <submittedName>
        <fullName evidence="3">Si:ch211-154o6.4</fullName>
    </submittedName>
</protein>
<reference evidence="3" key="3">
    <citation type="submission" date="2025-09" db="UniProtKB">
        <authorList>
            <consortium name="Ensembl"/>
        </authorList>
    </citation>
    <scope>IDENTIFICATION</scope>
</reference>
<dbReference type="Proteomes" id="UP000018468">
    <property type="component" value="Linkage group LG26"/>
</dbReference>
<name>W5MMI3_LEPOC</name>
<reference evidence="4" key="1">
    <citation type="submission" date="2011-12" db="EMBL/GenBank/DDBJ databases">
        <title>The Draft Genome of Lepisosteus oculatus.</title>
        <authorList>
            <consortium name="The Broad Institute Genome Assembly &amp; Analysis Group"/>
            <consortium name="Computational R&amp;D Group"/>
            <consortium name="and Sequencing Platform"/>
            <person name="Di Palma F."/>
            <person name="Alfoldi J."/>
            <person name="Johnson J."/>
            <person name="Berlin A."/>
            <person name="Gnerre S."/>
            <person name="Jaffe D."/>
            <person name="MacCallum I."/>
            <person name="Young S."/>
            <person name="Walker B.J."/>
            <person name="Lander E.S."/>
            <person name="Lindblad-Toh K."/>
        </authorList>
    </citation>
    <scope>NUCLEOTIDE SEQUENCE [LARGE SCALE GENOMIC DNA]</scope>
</reference>
<feature type="compositionally biased region" description="Low complexity" evidence="1">
    <location>
        <begin position="185"/>
        <end position="203"/>
    </location>
</feature>
<dbReference type="Ensembl" id="ENSLOCT00000009603.1">
    <property type="protein sequence ID" value="ENSLOCP00000009592.1"/>
    <property type="gene ID" value="ENSLOCG00000007900.1"/>
</dbReference>
<evidence type="ECO:0000256" key="2">
    <source>
        <dbReference type="SAM" id="SignalP"/>
    </source>
</evidence>
<evidence type="ECO:0000256" key="1">
    <source>
        <dbReference type="SAM" id="MobiDB-lite"/>
    </source>
</evidence>
<dbReference type="InterPro" id="IPR039628">
    <property type="entry name" value="PIANP"/>
</dbReference>
<dbReference type="GeneTree" id="ENSGT00650000094956"/>
<feature type="region of interest" description="Disordered" evidence="1">
    <location>
        <begin position="182"/>
        <end position="212"/>
    </location>
</feature>
<dbReference type="PANTHER" id="PTHR32023">
    <property type="entry name" value="PILR ALPHA-ASSOCIATED NEURAL PROTEIN"/>
    <property type="match status" value="1"/>
</dbReference>
<dbReference type="eggNOG" id="ENOG502S3FJ">
    <property type="taxonomic scope" value="Eukaryota"/>
</dbReference>
<keyword evidence="4" id="KW-1185">Reference proteome</keyword>
<feature type="region of interest" description="Disordered" evidence="1">
    <location>
        <begin position="33"/>
        <end position="55"/>
    </location>
</feature>
<proteinExistence type="predicted"/>
<keyword evidence="2" id="KW-0732">Signal</keyword>
<dbReference type="GO" id="GO:0016020">
    <property type="term" value="C:membrane"/>
    <property type="evidence" value="ECO:0000318"/>
    <property type="project" value="GO_Central"/>
</dbReference>
<dbReference type="InParanoid" id="W5MMI3"/>
<dbReference type="GO" id="GO:0050776">
    <property type="term" value="P:regulation of immune response"/>
    <property type="evidence" value="ECO:0007669"/>
    <property type="project" value="InterPro"/>
</dbReference>
<dbReference type="EMBL" id="AHAT01034714">
    <property type="status" value="NOT_ANNOTATED_CDS"/>
    <property type="molecule type" value="Genomic_DNA"/>
</dbReference>
<feature type="region of interest" description="Disordered" evidence="1">
    <location>
        <begin position="112"/>
        <end position="149"/>
    </location>
</feature>
<feature type="chain" id="PRO_5004867980" evidence="2">
    <location>
        <begin position="34"/>
        <end position="212"/>
    </location>
</feature>
<dbReference type="OMA" id="DWVYLDS"/>
<dbReference type="AlphaFoldDB" id="W5MMI3"/>
<evidence type="ECO:0000313" key="4">
    <source>
        <dbReference type="Proteomes" id="UP000018468"/>
    </source>
</evidence>